<keyword evidence="2" id="KW-0964">Secreted</keyword>
<feature type="compositionally biased region" description="Low complexity" evidence="5">
    <location>
        <begin position="1"/>
        <end position="28"/>
    </location>
</feature>
<gene>
    <name evidence="8" type="ORF">H5R92_04060</name>
    <name evidence="9" type="ORF">LTY36_03715</name>
</gene>
<feature type="domain" description="Gram-positive cocci surface proteins LPxTG" evidence="7">
    <location>
        <begin position="33"/>
        <end position="69"/>
    </location>
</feature>
<keyword evidence="3" id="KW-0732">Signal</keyword>
<reference evidence="8 10" key="1">
    <citation type="submission" date="2020-07" db="EMBL/GenBank/DDBJ databases">
        <title>Description of Limosilactobacillus balticus sp. nov., Limosilactobacillus agrestis sp. nov., Limosilactobacillus albertensis sp. nov., Limosilactobacillus rudii sp. nov., Limosilactobacillus fastidiosus sp. nov., five novel Limosilactobacillus species isolated from the vertebrate gastrointestinal tract, and proposal of 6 subspecies of Limosilactobacillus reuteri adapted to the gastrointestinal tract of specific vertebrate hosts.</title>
        <authorList>
            <person name="Li F."/>
            <person name="Cheng C."/>
            <person name="Zheng J."/>
            <person name="Quevedo R.M."/>
            <person name="Li J."/>
            <person name="Roos S."/>
            <person name="Gaenzle M.G."/>
            <person name="Walter J."/>
        </authorList>
    </citation>
    <scope>NUCLEOTIDE SEQUENCE [LARGE SCALE GENOMIC DNA]</scope>
    <source>
        <strain evidence="8 10">BG-MG3-A</strain>
    </source>
</reference>
<feature type="region of interest" description="Disordered" evidence="5">
    <location>
        <begin position="1"/>
        <end position="44"/>
    </location>
</feature>
<proteinExistence type="predicted"/>
<evidence type="ECO:0000313" key="10">
    <source>
        <dbReference type="Proteomes" id="UP000534578"/>
    </source>
</evidence>
<evidence type="ECO:0000256" key="4">
    <source>
        <dbReference type="ARBA" id="ARBA00023088"/>
    </source>
</evidence>
<evidence type="ECO:0000313" key="11">
    <source>
        <dbReference type="Proteomes" id="UP001199710"/>
    </source>
</evidence>
<dbReference type="Pfam" id="PF00746">
    <property type="entry name" value="Gram_pos_anchor"/>
    <property type="match status" value="1"/>
</dbReference>
<keyword evidence="6" id="KW-0812">Transmembrane</keyword>
<dbReference type="PROSITE" id="PS50847">
    <property type="entry name" value="GRAM_POS_ANCHORING"/>
    <property type="match status" value="1"/>
</dbReference>
<evidence type="ECO:0000256" key="1">
    <source>
        <dbReference type="ARBA" id="ARBA00022512"/>
    </source>
</evidence>
<reference evidence="9 11" key="2">
    <citation type="submission" date="2021-12" db="EMBL/GenBank/DDBJ databases">
        <title>A phylogenomic analysis of Limosilactobacillus reuteri reveals ancient and stable evolutionary relationships with rodents and birds and zoonotic transmission to humans.</title>
        <authorList>
            <person name="Li F."/>
            <person name="Li X."/>
            <person name="Cheng C."/>
            <person name="Tollenaar S."/>
            <person name="Zhang J.S."/>
            <person name="Simpson D."/>
            <person name="Tasseva G."/>
            <person name="Perez-Munoz M.E."/>
            <person name="Frese S."/>
            <person name="Gaenzle M.G."/>
            <person name="Walter J."/>
            <person name="Zheng J."/>
        </authorList>
    </citation>
    <scope>NUCLEOTIDE SEQUENCE [LARGE SCALE GENOMIC DNA]</scope>
    <source>
        <strain evidence="9 11">BG-MG3-B</strain>
    </source>
</reference>
<accession>A0A7W3UI26</accession>
<keyword evidence="11" id="KW-1185">Reference proteome</keyword>
<keyword evidence="1" id="KW-0134">Cell wall</keyword>
<sequence length="69" mass="6898">MSSTATSVASSTISSTSTTTKTSGTASSVNKKLPQTGNVNKNTTGLGAVFGALAAMFALGGKKRRNDND</sequence>
<dbReference type="InterPro" id="IPR019931">
    <property type="entry name" value="LPXTG_anchor"/>
</dbReference>
<dbReference type="RefSeq" id="WP_182578282.1">
    <property type="nucleotide sequence ID" value="NZ_JACIVE010000045.1"/>
</dbReference>
<name>A0A7W3UI26_9LACO</name>
<comment type="caution">
    <text evidence="8">The sequence shown here is derived from an EMBL/GenBank/DDBJ whole genome shotgun (WGS) entry which is preliminary data.</text>
</comment>
<evidence type="ECO:0000256" key="3">
    <source>
        <dbReference type="ARBA" id="ARBA00022729"/>
    </source>
</evidence>
<dbReference type="Proteomes" id="UP001199710">
    <property type="component" value="Unassembled WGS sequence"/>
</dbReference>
<keyword evidence="6" id="KW-0472">Membrane</keyword>
<organism evidence="8 10">
    <name type="scientific">Limosilactobacillus agrestis</name>
    <dbReference type="NCBI Taxonomy" id="2759748"/>
    <lineage>
        <taxon>Bacteria</taxon>
        <taxon>Bacillati</taxon>
        <taxon>Bacillota</taxon>
        <taxon>Bacilli</taxon>
        <taxon>Lactobacillales</taxon>
        <taxon>Lactobacillaceae</taxon>
        <taxon>Limosilactobacillus</taxon>
    </lineage>
</organism>
<evidence type="ECO:0000313" key="9">
    <source>
        <dbReference type="EMBL" id="MCD7130298.1"/>
    </source>
</evidence>
<dbReference type="EMBL" id="JAJPDE010000055">
    <property type="protein sequence ID" value="MCD7130298.1"/>
    <property type="molecule type" value="Genomic_DNA"/>
</dbReference>
<feature type="compositionally biased region" description="Polar residues" evidence="5">
    <location>
        <begin position="29"/>
        <end position="44"/>
    </location>
</feature>
<evidence type="ECO:0000256" key="5">
    <source>
        <dbReference type="SAM" id="MobiDB-lite"/>
    </source>
</evidence>
<evidence type="ECO:0000256" key="6">
    <source>
        <dbReference type="SAM" id="Phobius"/>
    </source>
</evidence>
<feature type="transmembrane region" description="Helical" evidence="6">
    <location>
        <begin position="43"/>
        <end position="61"/>
    </location>
</feature>
<dbReference type="Proteomes" id="UP000534578">
    <property type="component" value="Unassembled WGS sequence"/>
</dbReference>
<keyword evidence="4" id="KW-0572">Peptidoglycan-anchor</keyword>
<evidence type="ECO:0000256" key="2">
    <source>
        <dbReference type="ARBA" id="ARBA00022525"/>
    </source>
</evidence>
<keyword evidence="6" id="KW-1133">Transmembrane helix</keyword>
<evidence type="ECO:0000313" key="8">
    <source>
        <dbReference type="EMBL" id="MBB1095360.1"/>
    </source>
</evidence>
<protein>
    <submittedName>
        <fullName evidence="8">LPXTG cell wall anchor domain-containing protein</fullName>
    </submittedName>
</protein>
<evidence type="ECO:0000259" key="7">
    <source>
        <dbReference type="PROSITE" id="PS50847"/>
    </source>
</evidence>
<dbReference type="EMBL" id="JACIVE010000045">
    <property type="protein sequence ID" value="MBB1095360.1"/>
    <property type="molecule type" value="Genomic_DNA"/>
</dbReference>
<dbReference type="AlphaFoldDB" id="A0A7W3UI26"/>
<dbReference type="NCBIfam" id="TIGR01167">
    <property type="entry name" value="LPXTG_anchor"/>
    <property type="match status" value="1"/>
</dbReference>